<sequence length="181" mass="20287">MADSKNQSSPILVILCALGVFAFLLMVIYPNHRSIKEYDRRIALLNEEIALRQTLAPVYGQLIERVRLAPSTRLKTPKKKTLDIKNGGRLTSLFQRVALTAGVVLEGVIPDARAYERGDGRLTVDVIFRGPFAPLQTLINTIVEQPFVERIQRIQVKNSDDGKWIKLSVSLLHNSAHTDSQ</sequence>
<organism evidence="2 3">
    <name type="scientific">Desulfosarcina alkanivorans</name>
    <dbReference type="NCBI Taxonomy" id="571177"/>
    <lineage>
        <taxon>Bacteria</taxon>
        <taxon>Pseudomonadati</taxon>
        <taxon>Thermodesulfobacteriota</taxon>
        <taxon>Desulfobacteria</taxon>
        <taxon>Desulfobacterales</taxon>
        <taxon>Desulfosarcinaceae</taxon>
        <taxon>Desulfosarcina</taxon>
    </lineage>
</organism>
<proteinExistence type="predicted"/>
<evidence type="ECO:0000256" key="1">
    <source>
        <dbReference type="SAM" id="Phobius"/>
    </source>
</evidence>
<keyword evidence="3" id="KW-1185">Reference proteome</keyword>
<dbReference type="KEGG" id="dalk:DSCA_09260"/>
<accession>A0A5K7YDE8</accession>
<name>A0A5K7YDE8_9BACT</name>
<dbReference type="RefSeq" id="WP_155315301.1">
    <property type="nucleotide sequence ID" value="NZ_AP021874.1"/>
</dbReference>
<evidence type="ECO:0000313" key="2">
    <source>
        <dbReference type="EMBL" id="BBO66996.1"/>
    </source>
</evidence>
<keyword evidence="1" id="KW-1133">Transmembrane helix</keyword>
<keyword evidence="1" id="KW-0472">Membrane</keyword>
<feature type="transmembrane region" description="Helical" evidence="1">
    <location>
        <begin position="12"/>
        <end position="31"/>
    </location>
</feature>
<gene>
    <name evidence="2" type="ORF">DSCA_09260</name>
</gene>
<dbReference type="AlphaFoldDB" id="A0A5K7YDE8"/>
<dbReference type="Proteomes" id="UP000427906">
    <property type="component" value="Chromosome"/>
</dbReference>
<keyword evidence="1" id="KW-0812">Transmembrane</keyword>
<evidence type="ECO:0000313" key="3">
    <source>
        <dbReference type="Proteomes" id="UP000427906"/>
    </source>
</evidence>
<dbReference type="OrthoDB" id="9965581at2"/>
<protein>
    <submittedName>
        <fullName evidence="2">Uncharacterized protein</fullName>
    </submittedName>
</protein>
<dbReference type="EMBL" id="AP021874">
    <property type="protein sequence ID" value="BBO66996.1"/>
    <property type="molecule type" value="Genomic_DNA"/>
</dbReference>
<reference evidence="2 3" key="1">
    <citation type="submission" date="2019-11" db="EMBL/GenBank/DDBJ databases">
        <title>Comparative genomics of hydrocarbon-degrading Desulfosarcina strains.</title>
        <authorList>
            <person name="Watanabe M."/>
            <person name="Kojima H."/>
            <person name="Fukui M."/>
        </authorList>
    </citation>
    <scope>NUCLEOTIDE SEQUENCE [LARGE SCALE GENOMIC DNA]</scope>
    <source>
        <strain evidence="2 3">PL12</strain>
    </source>
</reference>